<dbReference type="AlphaFoldDB" id="A0A0H3FM44"/>
<organism evidence="1 2">
    <name type="scientific">Klebsiella aerogenes (strain ATCC 13048 / DSM 30053 / CCUG 1429 / JCM 1235 / KCTC 2190 / NBRC 13534 / NCIMB 10102 / NCTC 10006 / CDC 819-56)</name>
    <name type="common">Enterobacter aerogenes</name>
    <dbReference type="NCBI Taxonomy" id="1028307"/>
    <lineage>
        <taxon>Bacteria</taxon>
        <taxon>Pseudomonadati</taxon>
        <taxon>Pseudomonadota</taxon>
        <taxon>Gammaproteobacteria</taxon>
        <taxon>Enterobacterales</taxon>
        <taxon>Enterobacteriaceae</taxon>
        <taxon>Klebsiella/Raoultella group</taxon>
        <taxon>Klebsiella</taxon>
    </lineage>
</organism>
<proteinExistence type="predicted"/>
<dbReference type="HOGENOM" id="CLU_3308952_0_0_6"/>
<reference evidence="1 2" key="1">
    <citation type="journal article" date="2012" name="J. Bacteriol.">
        <title>Complete genome sequence of Enterobacter aerogenes KCTC 2190.</title>
        <authorList>
            <person name="Shin S.H."/>
            <person name="Kim S."/>
            <person name="Kim J.Y."/>
            <person name="Lee S."/>
            <person name="Um Y."/>
            <person name="Oh M.K."/>
            <person name="Kim Y.R."/>
            <person name="Lee J."/>
            <person name="Yang K.S."/>
        </authorList>
    </citation>
    <scope>NUCLEOTIDE SEQUENCE [LARGE SCALE GENOMIC DNA]</scope>
    <source>
        <strain evidence="1 2">KCTC 2190</strain>
    </source>
</reference>
<dbReference type="EMBL" id="CP002824">
    <property type="protein sequence ID" value="AEG95490.1"/>
    <property type="molecule type" value="Genomic_DNA"/>
</dbReference>
<evidence type="ECO:0000313" key="1">
    <source>
        <dbReference type="EMBL" id="AEG95490.1"/>
    </source>
</evidence>
<evidence type="ECO:0000313" key="2">
    <source>
        <dbReference type="Proteomes" id="UP000008881"/>
    </source>
</evidence>
<sequence length="39" mass="4827">MMDALCIITRYIFIFFKLILFKERMLIISTIRNKYLIKI</sequence>
<dbReference type="KEGG" id="eae:EAE_02775"/>
<keyword evidence="2" id="KW-1185">Reference proteome</keyword>
<accession>A0A0H3FM44</accession>
<name>A0A0H3FM44_KLEAK</name>
<protein>
    <submittedName>
        <fullName evidence="1">Uncharacterized protein</fullName>
    </submittedName>
</protein>
<gene>
    <name evidence="1" type="ordered locus">EAE_02775</name>
</gene>
<dbReference type="Proteomes" id="UP000008881">
    <property type="component" value="Chromosome"/>
</dbReference>